<evidence type="ECO:0000313" key="5">
    <source>
        <dbReference type="Proteomes" id="UP000092213"/>
    </source>
</evidence>
<evidence type="ECO:0008006" key="6">
    <source>
        <dbReference type="Google" id="ProtNLM"/>
    </source>
</evidence>
<gene>
    <name evidence="2" type="ORF">BAU06_10615</name>
    <name evidence="3" type="ORF">BAU08_10815</name>
</gene>
<dbReference type="Proteomes" id="UP000091897">
    <property type="component" value="Chromosome"/>
</dbReference>
<dbReference type="SUPFAM" id="SSF117074">
    <property type="entry name" value="Hypothetical protein PA1324"/>
    <property type="match status" value="1"/>
</dbReference>
<reference evidence="4 5" key="1">
    <citation type="submission" date="2016-06" db="EMBL/GenBank/DDBJ databases">
        <title>Complete genome sequences of Bordetella bronchialis and Bordetella flabilis.</title>
        <authorList>
            <person name="LiPuma J.J."/>
            <person name="Spilker T."/>
        </authorList>
    </citation>
    <scope>NUCLEOTIDE SEQUENCE [LARGE SCALE GENOMIC DNA]</scope>
    <source>
        <strain evidence="3 5">AU17976</strain>
        <strain evidence="2 4">AU3182</strain>
    </source>
</reference>
<dbReference type="STRING" id="463025.BAU08_10815"/>
<dbReference type="EMBL" id="CP016171">
    <property type="protein sequence ID" value="ANN71751.1"/>
    <property type="molecule type" value="Genomic_DNA"/>
</dbReference>
<dbReference type="OrthoDB" id="8926484at2"/>
<dbReference type="AlphaFoldDB" id="A0A193FFY1"/>
<dbReference type="Proteomes" id="UP000092213">
    <property type="component" value="Chromosome"/>
</dbReference>
<protein>
    <recommendedName>
        <fullName evidence="6">Carboxypeptidase regulatory-like domain-containing protein</fullName>
    </recommendedName>
</protein>
<evidence type="ECO:0000313" key="2">
    <source>
        <dbReference type="EMBL" id="ANN66672.1"/>
    </source>
</evidence>
<dbReference type="EMBL" id="CP016170">
    <property type="protein sequence ID" value="ANN66672.1"/>
    <property type="molecule type" value="Genomic_DNA"/>
</dbReference>
<evidence type="ECO:0000313" key="4">
    <source>
        <dbReference type="Proteomes" id="UP000091897"/>
    </source>
</evidence>
<feature type="chain" id="PRO_5008258144" description="Carboxypeptidase regulatory-like domain-containing protein" evidence="1">
    <location>
        <begin position="27"/>
        <end position="140"/>
    </location>
</feature>
<keyword evidence="1" id="KW-0732">Signal</keyword>
<name>A0A193FFY1_9BORD</name>
<keyword evidence="4" id="KW-1185">Reference proteome</keyword>
<evidence type="ECO:0000256" key="1">
    <source>
        <dbReference type="SAM" id="SignalP"/>
    </source>
</evidence>
<feature type="signal peptide" evidence="1">
    <location>
        <begin position="1"/>
        <end position="26"/>
    </location>
</feature>
<organism evidence="3 5">
    <name type="scientific">Bordetella bronchialis</name>
    <dbReference type="NCBI Taxonomy" id="463025"/>
    <lineage>
        <taxon>Bacteria</taxon>
        <taxon>Pseudomonadati</taxon>
        <taxon>Pseudomonadota</taxon>
        <taxon>Betaproteobacteria</taxon>
        <taxon>Burkholderiales</taxon>
        <taxon>Alcaligenaceae</taxon>
        <taxon>Bordetella</taxon>
    </lineage>
</organism>
<dbReference type="RefSeq" id="WP_066348411.1">
    <property type="nucleotide sequence ID" value="NZ_CBCSFJ010000026.1"/>
</dbReference>
<accession>A0A193FFY1</accession>
<sequence>MMKTIRLRRSLAAVLMLGAGLSVAYADMPPVQKQGNVTFVTGGVGLDESTSMKAAEKDYSLSMVFAQRADGQNLYTADVPVTITDSKGATVLQTTTNGPYLLVQLPPGTYKISSTYNGKELVRQATVSKGSHNRVAFEWQ</sequence>
<dbReference type="Gene3D" id="2.60.40.1120">
    <property type="entry name" value="Carboxypeptidase-like, regulatory domain"/>
    <property type="match status" value="1"/>
</dbReference>
<proteinExistence type="predicted"/>
<dbReference type="KEGG" id="bbro:BAU06_10615"/>
<evidence type="ECO:0000313" key="3">
    <source>
        <dbReference type="EMBL" id="ANN71751.1"/>
    </source>
</evidence>